<evidence type="ECO:0000313" key="6">
    <source>
        <dbReference type="Proteomes" id="UP000053989"/>
    </source>
</evidence>
<feature type="domain" description="CCHC-type" evidence="4">
    <location>
        <begin position="241"/>
        <end position="256"/>
    </location>
</feature>
<evidence type="ECO:0000256" key="1">
    <source>
        <dbReference type="ARBA" id="ARBA00022664"/>
    </source>
</evidence>
<dbReference type="SUPFAM" id="SSF57756">
    <property type="entry name" value="Retrovirus zinc finger-like domains"/>
    <property type="match status" value="1"/>
</dbReference>
<gene>
    <name evidence="5" type="ORF">SCLCIDRAFT_33643</name>
</gene>
<keyword evidence="2" id="KW-0862">Zinc</keyword>
<keyword evidence="6" id="KW-1185">Reference proteome</keyword>
<dbReference type="Gene3D" id="4.10.60.10">
    <property type="entry name" value="Zinc finger, CCHC-type"/>
    <property type="match status" value="1"/>
</dbReference>
<evidence type="ECO:0000256" key="3">
    <source>
        <dbReference type="SAM" id="MobiDB-lite"/>
    </source>
</evidence>
<evidence type="ECO:0000313" key="5">
    <source>
        <dbReference type="EMBL" id="KIM51198.1"/>
    </source>
</evidence>
<dbReference type="InterPro" id="IPR001878">
    <property type="entry name" value="Znf_CCHC"/>
</dbReference>
<dbReference type="PROSITE" id="PS50158">
    <property type="entry name" value="ZF_CCHC"/>
    <property type="match status" value="1"/>
</dbReference>
<reference evidence="5 6" key="1">
    <citation type="submission" date="2014-04" db="EMBL/GenBank/DDBJ databases">
        <authorList>
            <consortium name="DOE Joint Genome Institute"/>
            <person name="Kuo A."/>
            <person name="Kohler A."/>
            <person name="Nagy L.G."/>
            <person name="Floudas D."/>
            <person name="Copeland A."/>
            <person name="Barry K.W."/>
            <person name="Cichocki N."/>
            <person name="Veneault-Fourrey C."/>
            <person name="LaButti K."/>
            <person name="Lindquist E.A."/>
            <person name="Lipzen A."/>
            <person name="Lundell T."/>
            <person name="Morin E."/>
            <person name="Murat C."/>
            <person name="Sun H."/>
            <person name="Tunlid A."/>
            <person name="Henrissat B."/>
            <person name="Grigoriev I.V."/>
            <person name="Hibbett D.S."/>
            <person name="Martin F."/>
            <person name="Nordberg H.P."/>
            <person name="Cantor M.N."/>
            <person name="Hua S.X."/>
        </authorList>
    </citation>
    <scope>NUCLEOTIDE SEQUENCE [LARGE SCALE GENOMIC DNA]</scope>
    <source>
        <strain evidence="5 6">Foug A</strain>
    </source>
</reference>
<dbReference type="Pfam" id="PF00098">
    <property type="entry name" value="zf-CCHC"/>
    <property type="match status" value="1"/>
</dbReference>
<dbReference type="HOGENOM" id="CLU_011693_1_1_1"/>
<dbReference type="InterPro" id="IPR036875">
    <property type="entry name" value="Znf_CCHC_sf"/>
</dbReference>
<dbReference type="GO" id="GO:0003676">
    <property type="term" value="F:nucleic acid binding"/>
    <property type="evidence" value="ECO:0007669"/>
    <property type="project" value="InterPro"/>
</dbReference>
<feature type="compositionally biased region" description="Low complexity" evidence="3">
    <location>
        <begin position="256"/>
        <end position="274"/>
    </location>
</feature>
<keyword evidence="2" id="KW-0479">Metal-binding</keyword>
<organism evidence="5 6">
    <name type="scientific">Scleroderma citrinum Foug A</name>
    <dbReference type="NCBI Taxonomy" id="1036808"/>
    <lineage>
        <taxon>Eukaryota</taxon>
        <taxon>Fungi</taxon>
        <taxon>Dikarya</taxon>
        <taxon>Basidiomycota</taxon>
        <taxon>Agaricomycotina</taxon>
        <taxon>Agaricomycetes</taxon>
        <taxon>Agaricomycetidae</taxon>
        <taxon>Boletales</taxon>
        <taxon>Sclerodermatineae</taxon>
        <taxon>Sclerodermataceae</taxon>
        <taxon>Scleroderma</taxon>
    </lineage>
</organism>
<keyword evidence="2" id="KW-0863">Zinc-finger</keyword>
<feature type="compositionally biased region" description="Low complexity" evidence="3">
    <location>
        <begin position="211"/>
        <end position="221"/>
    </location>
</feature>
<evidence type="ECO:0000259" key="4">
    <source>
        <dbReference type="PROSITE" id="PS50158"/>
    </source>
</evidence>
<dbReference type="OrthoDB" id="2686736at2759"/>
<evidence type="ECO:0000256" key="2">
    <source>
        <dbReference type="PROSITE-ProRule" id="PRU00047"/>
    </source>
</evidence>
<dbReference type="EMBL" id="KN822276">
    <property type="protein sequence ID" value="KIM51198.1"/>
    <property type="molecule type" value="Genomic_DNA"/>
</dbReference>
<reference evidence="6" key="2">
    <citation type="submission" date="2015-01" db="EMBL/GenBank/DDBJ databases">
        <title>Evolutionary Origins and Diversification of the Mycorrhizal Mutualists.</title>
        <authorList>
            <consortium name="DOE Joint Genome Institute"/>
            <consortium name="Mycorrhizal Genomics Consortium"/>
            <person name="Kohler A."/>
            <person name="Kuo A."/>
            <person name="Nagy L.G."/>
            <person name="Floudas D."/>
            <person name="Copeland A."/>
            <person name="Barry K.W."/>
            <person name="Cichocki N."/>
            <person name="Veneault-Fourrey C."/>
            <person name="LaButti K."/>
            <person name="Lindquist E.A."/>
            <person name="Lipzen A."/>
            <person name="Lundell T."/>
            <person name="Morin E."/>
            <person name="Murat C."/>
            <person name="Riley R."/>
            <person name="Ohm R."/>
            <person name="Sun H."/>
            <person name="Tunlid A."/>
            <person name="Henrissat B."/>
            <person name="Grigoriev I.V."/>
            <person name="Hibbett D.S."/>
            <person name="Martin F."/>
        </authorList>
    </citation>
    <scope>NUCLEOTIDE SEQUENCE [LARGE SCALE GENOMIC DNA]</scope>
    <source>
        <strain evidence="6">Foug A</strain>
    </source>
</reference>
<dbReference type="STRING" id="1036808.A0A0C2YN90"/>
<dbReference type="InParanoid" id="A0A0C2YN90"/>
<protein>
    <recommendedName>
        <fullName evidence="4">CCHC-type domain-containing protein</fullName>
    </recommendedName>
</protein>
<feature type="region of interest" description="Disordered" evidence="3">
    <location>
        <begin position="210"/>
        <end position="230"/>
    </location>
</feature>
<accession>A0A0C2YN90</accession>
<proteinExistence type="predicted"/>
<dbReference type="Proteomes" id="UP000053989">
    <property type="component" value="Unassembled WGS sequence"/>
</dbReference>
<dbReference type="AlphaFoldDB" id="A0A0C2YN90"/>
<dbReference type="GO" id="GO:0008270">
    <property type="term" value="F:zinc ion binding"/>
    <property type="evidence" value="ECO:0007669"/>
    <property type="project" value="UniProtKB-KW"/>
</dbReference>
<name>A0A0C2YN90_9AGAM</name>
<sequence length="389" mass="43752">MANWDDIILQLANGQQALHNTLQQYIATQAAGGATRPKKIVPAPELYDGSPQKFHEWWSKTKAAVVFSCLEGPRAGRYVQVRLDECMANGTWPTWADLQMEIENFFLLGNNQEWARSQLLRLRQGPRQRIDNFLAQFQALKVQSTCPNEYAKDLLKRAVQQKVLEQVYMRGLPRETWEQVVGAVHTVGRAQELFLINMASPTRYFGTNNYSTSSSTPSGSGVPMDIGAATTRPQRGKGIQCYNCQGFGHISHECSQPQRARQQGPQQGQAIQPRVDPNDDDERVKAVRESDDETGIIALESELDTAIRVLDYRLSLTTDSVARTIYTYRISLLKEKIAKTHKKLVTPVSSPLSVSSNKYASLVVDIPQTVRTLLPPLFFLLLLYHCESK</sequence>
<dbReference type="GO" id="GO:0006397">
    <property type="term" value="P:mRNA processing"/>
    <property type="evidence" value="ECO:0007669"/>
    <property type="project" value="UniProtKB-KW"/>
</dbReference>
<feature type="region of interest" description="Disordered" evidence="3">
    <location>
        <begin position="255"/>
        <end position="281"/>
    </location>
</feature>
<keyword evidence="1" id="KW-0507">mRNA processing</keyword>